<dbReference type="RefSeq" id="XP_034011095.1">
    <property type="nucleotide sequence ID" value="XM_034156907.1"/>
</dbReference>
<name>A0A642UMW5_DIURU</name>
<dbReference type="GeneID" id="54782725"/>
<accession>A0A642UMW5</accession>
<keyword evidence="3" id="KW-1185">Reference proteome</keyword>
<reference evidence="2 3" key="1">
    <citation type="submission" date="2019-07" db="EMBL/GenBank/DDBJ databases">
        <title>Genome assembly of two rare yeast pathogens: Diutina rugosa and Trichomonascus ciferrii.</title>
        <authorList>
            <person name="Mixao V."/>
            <person name="Saus E."/>
            <person name="Hansen A."/>
            <person name="Lass-Flor C."/>
            <person name="Gabaldon T."/>
        </authorList>
    </citation>
    <scope>NUCLEOTIDE SEQUENCE [LARGE SCALE GENOMIC DNA]</scope>
    <source>
        <strain evidence="2 3">CBS 613</strain>
    </source>
</reference>
<feature type="region of interest" description="Disordered" evidence="1">
    <location>
        <begin position="1"/>
        <end position="28"/>
    </location>
</feature>
<evidence type="ECO:0000313" key="3">
    <source>
        <dbReference type="Proteomes" id="UP000449547"/>
    </source>
</evidence>
<protein>
    <recommendedName>
        <fullName evidence="4">F-box domain-containing protein</fullName>
    </recommendedName>
</protein>
<dbReference type="EMBL" id="SWFT01000120">
    <property type="protein sequence ID" value="KAA8899817.1"/>
    <property type="molecule type" value="Genomic_DNA"/>
</dbReference>
<organism evidence="2 3">
    <name type="scientific">Diutina rugosa</name>
    <name type="common">Yeast</name>
    <name type="synonym">Candida rugosa</name>
    <dbReference type="NCBI Taxonomy" id="5481"/>
    <lineage>
        <taxon>Eukaryota</taxon>
        <taxon>Fungi</taxon>
        <taxon>Dikarya</taxon>
        <taxon>Ascomycota</taxon>
        <taxon>Saccharomycotina</taxon>
        <taxon>Pichiomycetes</taxon>
        <taxon>Debaryomycetaceae</taxon>
        <taxon>Diutina</taxon>
    </lineage>
</organism>
<comment type="caution">
    <text evidence="2">The sequence shown here is derived from an EMBL/GenBank/DDBJ whole genome shotgun (WGS) entry which is preliminary data.</text>
</comment>
<evidence type="ECO:0008006" key="4">
    <source>
        <dbReference type="Google" id="ProtNLM"/>
    </source>
</evidence>
<sequence>MAGAFGASGNNSPGKHANAPAAKRRRRFSRRLQKLSPLPVDTPPQELAVIHATGATTAPPPTFEALPLEIVEIIVSHLDDVSVCRLYAAYNECVQMYVPVKKVIADRLKKVTVPVSPEVQPKHDTSMIDFATAALLPSWCHVHVHSRLAYWDLAKWYLRQLKFASVAITVYGSLAHKQDYVDFNGVKGNVVAVHLKDINRFRNIPLSTKEL</sequence>
<evidence type="ECO:0000313" key="2">
    <source>
        <dbReference type="EMBL" id="KAA8899817.1"/>
    </source>
</evidence>
<gene>
    <name evidence="2" type="ORF">DIURU_004074</name>
</gene>
<evidence type="ECO:0000256" key="1">
    <source>
        <dbReference type="SAM" id="MobiDB-lite"/>
    </source>
</evidence>
<dbReference type="AlphaFoldDB" id="A0A642UMW5"/>
<dbReference type="Proteomes" id="UP000449547">
    <property type="component" value="Unassembled WGS sequence"/>
</dbReference>
<proteinExistence type="predicted"/>
<dbReference type="VEuPathDB" id="FungiDB:DIURU_004074"/>